<dbReference type="SUPFAM" id="SSF48452">
    <property type="entry name" value="TPR-like"/>
    <property type="match status" value="4"/>
</dbReference>
<dbReference type="Proteomes" id="UP001209570">
    <property type="component" value="Unassembled WGS sequence"/>
</dbReference>
<dbReference type="Pfam" id="PF13432">
    <property type="entry name" value="TPR_16"/>
    <property type="match status" value="2"/>
</dbReference>
<dbReference type="InterPro" id="IPR019734">
    <property type="entry name" value="TPR_rpt"/>
</dbReference>
<name>A0AAD5LSJ3_PYTIN</name>
<dbReference type="Pfam" id="PF13414">
    <property type="entry name" value="TPR_11"/>
    <property type="match status" value="1"/>
</dbReference>
<evidence type="ECO:0000313" key="5">
    <source>
        <dbReference type="Proteomes" id="UP001209570"/>
    </source>
</evidence>
<feature type="repeat" description="TPR" evidence="3">
    <location>
        <begin position="208"/>
        <end position="241"/>
    </location>
</feature>
<gene>
    <name evidence="4" type="ORF">P43SY_000228</name>
</gene>
<keyword evidence="2 3" id="KW-0802">TPR repeat</keyword>
<evidence type="ECO:0000256" key="2">
    <source>
        <dbReference type="ARBA" id="ARBA00022803"/>
    </source>
</evidence>
<dbReference type="AlphaFoldDB" id="A0AAD5LSJ3"/>
<evidence type="ECO:0000313" key="4">
    <source>
        <dbReference type="EMBL" id="KAJ0408024.1"/>
    </source>
</evidence>
<dbReference type="PROSITE" id="PS50005">
    <property type="entry name" value="TPR"/>
    <property type="match status" value="5"/>
</dbReference>
<protein>
    <recommendedName>
        <fullName evidence="6">TPR-like protein</fullName>
    </recommendedName>
</protein>
<evidence type="ECO:0000256" key="1">
    <source>
        <dbReference type="ARBA" id="ARBA00022737"/>
    </source>
</evidence>
<feature type="repeat" description="TPR" evidence="3">
    <location>
        <begin position="102"/>
        <end position="135"/>
    </location>
</feature>
<keyword evidence="1" id="KW-0677">Repeat</keyword>
<organism evidence="4 5">
    <name type="scientific">Pythium insidiosum</name>
    <name type="common">Pythiosis disease agent</name>
    <dbReference type="NCBI Taxonomy" id="114742"/>
    <lineage>
        <taxon>Eukaryota</taxon>
        <taxon>Sar</taxon>
        <taxon>Stramenopiles</taxon>
        <taxon>Oomycota</taxon>
        <taxon>Peronosporomycetes</taxon>
        <taxon>Pythiales</taxon>
        <taxon>Pythiaceae</taxon>
        <taxon>Pythium</taxon>
    </lineage>
</organism>
<dbReference type="PANTHER" id="PTHR44858">
    <property type="entry name" value="TETRATRICOPEPTIDE REPEAT PROTEIN 6"/>
    <property type="match status" value="1"/>
</dbReference>
<feature type="repeat" description="TPR" evidence="3">
    <location>
        <begin position="563"/>
        <end position="596"/>
    </location>
</feature>
<dbReference type="EMBL" id="JAKCXM010000015">
    <property type="protein sequence ID" value="KAJ0408024.1"/>
    <property type="molecule type" value="Genomic_DNA"/>
</dbReference>
<evidence type="ECO:0000256" key="3">
    <source>
        <dbReference type="PROSITE-ProRule" id="PRU00339"/>
    </source>
</evidence>
<dbReference type="Pfam" id="PF13181">
    <property type="entry name" value="TPR_8"/>
    <property type="match status" value="1"/>
</dbReference>
<comment type="caution">
    <text evidence="4">The sequence shown here is derived from an EMBL/GenBank/DDBJ whole genome shotgun (WGS) entry which is preliminary data.</text>
</comment>
<dbReference type="InterPro" id="IPR011990">
    <property type="entry name" value="TPR-like_helical_dom_sf"/>
</dbReference>
<evidence type="ECO:0008006" key="6">
    <source>
        <dbReference type="Google" id="ProtNLM"/>
    </source>
</evidence>
<dbReference type="Gene3D" id="1.25.40.10">
    <property type="entry name" value="Tetratricopeptide repeat domain"/>
    <property type="match status" value="6"/>
</dbReference>
<reference evidence="4" key="1">
    <citation type="submission" date="2021-12" db="EMBL/GenBank/DDBJ databases">
        <title>Prjna785345.</title>
        <authorList>
            <person name="Rujirawat T."/>
            <person name="Krajaejun T."/>
        </authorList>
    </citation>
    <scope>NUCLEOTIDE SEQUENCE</scope>
    <source>
        <strain evidence="4">Pi057C3</strain>
    </source>
</reference>
<feature type="repeat" description="TPR" evidence="3">
    <location>
        <begin position="174"/>
        <end position="207"/>
    </location>
</feature>
<proteinExistence type="predicted"/>
<dbReference type="PANTHER" id="PTHR44858:SF1">
    <property type="entry name" value="UDP-N-ACETYLGLUCOSAMINE--PEPTIDE N-ACETYLGLUCOSAMINYLTRANSFERASE SPINDLY-RELATED"/>
    <property type="match status" value="1"/>
</dbReference>
<accession>A0AAD5LSJ3</accession>
<dbReference type="SMART" id="SM00028">
    <property type="entry name" value="TPR"/>
    <property type="match status" value="14"/>
</dbReference>
<keyword evidence="5" id="KW-1185">Reference proteome</keyword>
<dbReference type="InterPro" id="IPR050498">
    <property type="entry name" value="Ycf3"/>
</dbReference>
<feature type="repeat" description="TPR" evidence="3">
    <location>
        <begin position="638"/>
        <end position="671"/>
    </location>
</feature>
<dbReference type="Pfam" id="PF00515">
    <property type="entry name" value="TPR_1"/>
    <property type="match status" value="1"/>
</dbReference>
<sequence length="698" mass="76605">MSVPTTTAAAMALAAAHGVPDIKTQDVQQAADFYQKGTEVAHAASSPDDYARAIELFSIAIAIRNDQPRFFFARGNAFRAINEFEFAAKDFTAAIALDDRAAVYYANRGACYRKLGQLVAALEDFTAAAEMDGKKGGHFFSRALVLLDAGLFREAIVDFTKTLEDDSVGIRTEYRALQHRGNCYRKLGNLQRCIEDLQAAIKLDSRNSTGFSSLAQAYLDSGDLDHAIEHFSNAIEFNNTQASYYSLRGLCYYRQGPRGRGSVVGLSTHELAAEANGGLSSAHSLSAEDQLDAALADIELAWTLSPKGVRFHIGVGMIKQLKKQYGEASALFRDAHHAARANVVVKYHWALCCHMLHDAETAVTLLCDCADAMPEEPLFVEARGLVLQETGQHELAVADFSHAITLRLAAAGTAGSPWNHYLRAESFLRLEQFESCVQDCTTALELALKASQTAALETSIRNARAMAYRGLGQLELAIHDLTACLALDPENDVFQYHRGLCLLESRRPQDALVNLHDARRANPRDADVLYLLGLCYFRSRDPPACVEFMSAALHAGPRAEIVADAHYHIGLAHALEGDNATAIRHFSSALEHARRHGSPTAATLVFLHERAKALQLERRFHDAIEDFSAVIRENPNNAHAYFRRGFAWKALGQLQAAAADLETAKLLDPSNPKLAVKYKEIRDTECVILCDPGDEKAF</sequence>